<sequence>MKIAYADPPYIGCAHLYRDHPDYAGKVDHAALIERLDRDYDGWILHAAATPESVAVLAPLVCETGARWMAWVKGFAAFKRNVPVACAWEPVIVKPAQAGGQQAAGPARLDRMSDHAAPRTYRREARSGLPLGVRDGRSASRRHARRPVPRHRRRRRSVANLAPQVRAAGRSRCSTAAAESHGGCTSGGGRHAMTAPVFRLHGWKVEVPGRAGKSRRKGRQDRSRTPFPRKAKAFHGVHAGASVGERAARKEKTSKFKVPNGTMGHFWRKTDQP</sequence>
<feature type="region of interest" description="Disordered" evidence="1">
    <location>
        <begin position="206"/>
        <end position="273"/>
    </location>
</feature>
<feature type="compositionally biased region" description="Basic residues" evidence="1">
    <location>
        <begin position="139"/>
        <end position="157"/>
    </location>
</feature>
<evidence type="ECO:0000313" key="2">
    <source>
        <dbReference type="EMBL" id="QUT05481.1"/>
    </source>
</evidence>
<dbReference type="AlphaFoldDB" id="A0A975K637"/>
<dbReference type="RefSeq" id="WP_212609024.1">
    <property type="nucleotide sequence ID" value="NZ_CP073910.1"/>
</dbReference>
<dbReference type="EMBL" id="CP073910">
    <property type="protein sequence ID" value="QUT05481.1"/>
    <property type="molecule type" value="Genomic_DNA"/>
</dbReference>
<name>A0A975K637_9SPHN</name>
<accession>A0A975K637</accession>
<reference evidence="2" key="1">
    <citation type="submission" date="2021-04" db="EMBL/GenBank/DDBJ databases">
        <title>Isolation of p-tert-butylphenol degrading bacteria Sphingobium phenoxybenzoativorans Tas13 from active sludge.</title>
        <authorList>
            <person name="Li Y."/>
        </authorList>
    </citation>
    <scope>NUCLEOTIDE SEQUENCE</scope>
    <source>
        <strain evidence="2">Tas13</strain>
    </source>
</reference>
<organism evidence="2 3">
    <name type="scientific">Sphingobium phenoxybenzoativorans</name>
    <dbReference type="NCBI Taxonomy" id="1592790"/>
    <lineage>
        <taxon>Bacteria</taxon>
        <taxon>Pseudomonadati</taxon>
        <taxon>Pseudomonadota</taxon>
        <taxon>Alphaproteobacteria</taxon>
        <taxon>Sphingomonadales</taxon>
        <taxon>Sphingomonadaceae</taxon>
        <taxon>Sphingobium</taxon>
    </lineage>
</organism>
<keyword evidence="3" id="KW-1185">Reference proteome</keyword>
<feature type="region of interest" description="Disordered" evidence="1">
    <location>
        <begin position="120"/>
        <end position="188"/>
    </location>
</feature>
<evidence type="ECO:0000313" key="3">
    <source>
        <dbReference type="Proteomes" id="UP000681425"/>
    </source>
</evidence>
<protein>
    <submittedName>
        <fullName evidence="2">Uncharacterized protein</fullName>
    </submittedName>
</protein>
<dbReference type="Proteomes" id="UP000681425">
    <property type="component" value="Chromosome"/>
</dbReference>
<evidence type="ECO:0000256" key="1">
    <source>
        <dbReference type="SAM" id="MobiDB-lite"/>
    </source>
</evidence>
<gene>
    <name evidence="2" type="ORF">KFK14_21360</name>
</gene>
<dbReference type="KEGG" id="spph:KFK14_21360"/>
<proteinExistence type="predicted"/>